<proteinExistence type="predicted"/>
<reference evidence="2" key="1">
    <citation type="submission" date="2020-05" db="EMBL/GenBank/DDBJ databases">
        <authorList>
            <person name="Chiriac C."/>
            <person name="Salcher M."/>
            <person name="Ghai R."/>
            <person name="Kavagutti S V."/>
        </authorList>
    </citation>
    <scope>NUCLEOTIDE SEQUENCE</scope>
</reference>
<dbReference type="SUPFAM" id="SSF101386">
    <property type="entry name" value="all-alpha NTP pyrophosphatases"/>
    <property type="match status" value="1"/>
</dbReference>
<sequence length="101" mass="11405">MSYSMIEMEVIRWGEARQIVQHSNPYAQAIKTLEEVQELLDAIQAKDREAMIDAYGDILVTLVMGCATADLDLVKCFSHAYEQIKDRSGYLSAEGIFIKES</sequence>
<protein>
    <submittedName>
        <fullName evidence="2">NTP pyrophosphohydrolase MazG, putative catalytic core</fullName>
    </submittedName>
</protein>
<dbReference type="EMBL" id="LR798306">
    <property type="protein sequence ID" value="CAB5222819.1"/>
    <property type="molecule type" value="Genomic_DNA"/>
</dbReference>
<keyword evidence="2" id="KW-0378">Hydrolase</keyword>
<dbReference type="InterPro" id="IPR004518">
    <property type="entry name" value="MazG-like_dom"/>
</dbReference>
<feature type="domain" description="NTP pyrophosphohydrolase MazG-like" evidence="1">
    <location>
        <begin position="32"/>
        <end position="87"/>
    </location>
</feature>
<organism evidence="2">
    <name type="scientific">uncultured Caudovirales phage</name>
    <dbReference type="NCBI Taxonomy" id="2100421"/>
    <lineage>
        <taxon>Viruses</taxon>
        <taxon>Duplodnaviria</taxon>
        <taxon>Heunggongvirae</taxon>
        <taxon>Uroviricota</taxon>
        <taxon>Caudoviricetes</taxon>
        <taxon>Peduoviridae</taxon>
        <taxon>Maltschvirus</taxon>
        <taxon>Maltschvirus maltsch</taxon>
    </lineage>
</organism>
<dbReference type="Pfam" id="PF03819">
    <property type="entry name" value="MazG"/>
    <property type="match status" value="1"/>
</dbReference>
<dbReference type="Gene3D" id="1.10.287.1080">
    <property type="entry name" value="MazG-like"/>
    <property type="match status" value="1"/>
</dbReference>
<evidence type="ECO:0000313" key="2">
    <source>
        <dbReference type="EMBL" id="CAB5222819.1"/>
    </source>
</evidence>
<name>A0A6J7WXP9_9CAUD</name>
<gene>
    <name evidence="2" type="ORF">UFOVP378_31</name>
</gene>
<evidence type="ECO:0000259" key="1">
    <source>
        <dbReference type="Pfam" id="PF03819"/>
    </source>
</evidence>
<dbReference type="GO" id="GO:0016787">
    <property type="term" value="F:hydrolase activity"/>
    <property type="evidence" value="ECO:0007669"/>
    <property type="project" value="UniProtKB-KW"/>
</dbReference>
<accession>A0A6J7WXP9</accession>